<dbReference type="InterPro" id="IPR007523">
    <property type="entry name" value="NDUFAF3/AAMDC"/>
</dbReference>
<dbReference type="Gene3D" id="3.40.1230.10">
    <property type="entry name" value="MTH938-like"/>
    <property type="match status" value="1"/>
</dbReference>
<dbReference type="CDD" id="cd05560">
    <property type="entry name" value="Xcc1710_like"/>
    <property type="match status" value="1"/>
</dbReference>
<gene>
    <name evidence="1" type="ORF">ABNK63_09390</name>
</gene>
<sequence>MDLSLERPEGYLYVRRVAAHGITLIDRELTSSFLLAPDRAIENWPVTAAETLDAGHVEALLALNPELVVLGTGARQTFPAAAFMAGFLRRNIGIEVMDNAAAARTYNLLADEGRRVVAAFILPPG</sequence>
<evidence type="ECO:0000313" key="1">
    <source>
        <dbReference type="EMBL" id="XBS88627.1"/>
    </source>
</evidence>
<dbReference type="SUPFAM" id="SSF64076">
    <property type="entry name" value="MTH938-like"/>
    <property type="match status" value="1"/>
</dbReference>
<dbReference type="InterPro" id="IPR036748">
    <property type="entry name" value="MTH938-like_sf"/>
</dbReference>
<dbReference type="EMBL" id="CP157948">
    <property type="protein sequence ID" value="XBS88627.1"/>
    <property type="molecule type" value="Genomic_DNA"/>
</dbReference>
<dbReference type="PANTHER" id="PTHR21192:SF2">
    <property type="entry name" value="NADH DEHYDROGENASE [UBIQUINONE] 1 ALPHA SUBCOMPLEX ASSEMBLY FACTOR 3"/>
    <property type="match status" value="1"/>
</dbReference>
<proteinExistence type="predicted"/>
<dbReference type="RefSeq" id="WP_350015461.1">
    <property type="nucleotide sequence ID" value="NZ_CP157948.1"/>
</dbReference>
<accession>A0AAU7QG33</accession>
<reference evidence="1" key="1">
    <citation type="submission" date="2024-06" db="EMBL/GenBank/DDBJ databases">
        <authorList>
            <person name="Sun Y."/>
        </authorList>
    </citation>
    <scope>NUCLEOTIDE SEQUENCE</scope>
    <source>
        <strain evidence="1">IGA1.0</strain>
    </source>
</reference>
<organism evidence="1">
    <name type="scientific">Rhodanobacter sp. IGA1.0</name>
    <dbReference type="NCBI Taxonomy" id="3158582"/>
    <lineage>
        <taxon>Bacteria</taxon>
        <taxon>Pseudomonadati</taxon>
        <taxon>Pseudomonadota</taxon>
        <taxon>Gammaproteobacteria</taxon>
        <taxon>Lysobacterales</taxon>
        <taxon>Rhodanobacteraceae</taxon>
        <taxon>Rhodanobacter</taxon>
    </lineage>
</organism>
<dbReference type="AlphaFoldDB" id="A0AAU7QG33"/>
<dbReference type="Pfam" id="PF04430">
    <property type="entry name" value="DUF498"/>
    <property type="match status" value="1"/>
</dbReference>
<dbReference type="PANTHER" id="PTHR21192">
    <property type="entry name" value="NUCLEAR PROTEIN E3-3"/>
    <property type="match status" value="1"/>
</dbReference>
<name>A0AAU7QG33_9GAMM</name>
<protein>
    <submittedName>
        <fullName evidence="1">Mth938-like domain-containing protein</fullName>
    </submittedName>
</protein>